<evidence type="ECO:0000256" key="2">
    <source>
        <dbReference type="ARBA" id="ARBA00023015"/>
    </source>
</evidence>
<evidence type="ECO:0000256" key="4">
    <source>
        <dbReference type="ARBA" id="ARBA00023163"/>
    </source>
</evidence>
<keyword evidence="3" id="KW-0238">DNA-binding</keyword>
<accession>A0ABT4ZG43</accession>
<evidence type="ECO:0000259" key="5">
    <source>
        <dbReference type="PROSITE" id="PS50932"/>
    </source>
</evidence>
<dbReference type="Proteomes" id="UP001165641">
    <property type="component" value="Unassembled WGS sequence"/>
</dbReference>
<gene>
    <name evidence="6" type="ORF">PAF17_12585</name>
</gene>
<comment type="caution">
    <text evidence="6">The sequence shown here is derived from an EMBL/GenBank/DDBJ whole genome shotgun (WGS) entry which is preliminary data.</text>
</comment>
<evidence type="ECO:0000313" key="6">
    <source>
        <dbReference type="EMBL" id="MDB6178334.1"/>
    </source>
</evidence>
<dbReference type="SUPFAM" id="SSF47413">
    <property type="entry name" value="lambda repressor-like DNA-binding domains"/>
    <property type="match status" value="1"/>
</dbReference>
<keyword evidence="7" id="KW-1185">Reference proteome</keyword>
<dbReference type="Gene3D" id="3.40.50.2300">
    <property type="match status" value="2"/>
</dbReference>
<dbReference type="CDD" id="cd01392">
    <property type="entry name" value="HTH_LacI"/>
    <property type="match status" value="1"/>
</dbReference>
<name>A0ABT4ZG43_9RHOB</name>
<reference evidence="6" key="1">
    <citation type="submission" date="2022-12" db="EMBL/GenBank/DDBJ databases">
        <title>Paracoccus onchidii sp. nov., isolated from a marine invertebrate from the South China Sea.</title>
        <authorList>
            <person name="Xu S."/>
            <person name="Liu Z."/>
            <person name="Xu Y."/>
        </authorList>
    </citation>
    <scope>NUCLEOTIDE SEQUENCE</scope>
    <source>
        <strain evidence="6">Z330</strain>
    </source>
</reference>
<dbReference type="RefSeq" id="WP_271889454.1">
    <property type="nucleotide sequence ID" value="NZ_JAQBIE010000015.1"/>
</dbReference>
<protein>
    <submittedName>
        <fullName evidence="6">Substrate-binding domain-containing protein</fullName>
    </submittedName>
</protein>
<dbReference type="SMART" id="SM00354">
    <property type="entry name" value="HTH_LACI"/>
    <property type="match status" value="1"/>
</dbReference>
<keyword evidence="4" id="KW-0804">Transcription</keyword>
<dbReference type="PANTHER" id="PTHR30146:SF148">
    <property type="entry name" value="HTH-TYPE TRANSCRIPTIONAL REPRESSOR PURR-RELATED"/>
    <property type="match status" value="1"/>
</dbReference>
<dbReference type="PROSITE" id="PS50932">
    <property type="entry name" value="HTH_LACI_2"/>
    <property type="match status" value="1"/>
</dbReference>
<proteinExistence type="predicted"/>
<dbReference type="Gene3D" id="1.10.260.40">
    <property type="entry name" value="lambda repressor-like DNA-binding domains"/>
    <property type="match status" value="1"/>
</dbReference>
<keyword evidence="2" id="KW-0805">Transcription regulation</keyword>
<dbReference type="SUPFAM" id="SSF53822">
    <property type="entry name" value="Periplasmic binding protein-like I"/>
    <property type="match status" value="1"/>
</dbReference>
<dbReference type="InterPro" id="IPR000843">
    <property type="entry name" value="HTH_LacI"/>
</dbReference>
<evidence type="ECO:0000256" key="3">
    <source>
        <dbReference type="ARBA" id="ARBA00023125"/>
    </source>
</evidence>
<dbReference type="Pfam" id="PF00356">
    <property type="entry name" value="LacI"/>
    <property type="match status" value="1"/>
</dbReference>
<organism evidence="6 7">
    <name type="scientific">Paracoccus onchidii</name>
    <dbReference type="NCBI Taxonomy" id="3017813"/>
    <lineage>
        <taxon>Bacteria</taxon>
        <taxon>Pseudomonadati</taxon>
        <taxon>Pseudomonadota</taxon>
        <taxon>Alphaproteobacteria</taxon>
        <taxon>Rhodobacterales</taxon>
        <taxon>Paracoccaceae</taxon>
        <taxon>Paracoccus</taxon>
    </lineage>
</organism>
<dbReference type="EMBL" id="JAQBIE010000015">
    <property type="protein sequence ID" value="MDB6178334.1"/>
    <property type="molecule type" value="Genomic_DNA"/>
</dbReference>
<dbReference type="Pfam" id="PF13377">
    <property type="entry name" value="Peripla_BP_3"/>
    <property type="match status" value="1"/>
</dbReference>
<evidence type="ECO:0000256" key="1">
    <source>
        <dbReference type="ARBA" id="ARBA00022491"/>
    </source>
</evidence>
<sequence>MKKPTLRSVAAEAAVSVATASQVLRGVGRISEETREKVLNAAQRLNYVPDGRAASMRSGEVREVGLLVHHVSNPFNAEVVSGVTDYLDSQGYLASVLDSRDDATRQRRQIELLVRNTRAGLMWVPALDTPPETVALLRAHAVPNVTFLRHAPNHAADHVGVHNSAATRIATAHLADLGHRHIAYLGGNLDVESRRDRIAGYREIMTQRGLAAQIVWPCEDSRKAGMVAFQQLHREHPEITAIVCNGDMIALGASLALSRAGLRPGEDISIVGFDGIEEAALAAVPLTTISIRPYSLGQTLAETLIRRIRAPMAQYAELLVHGELTQGATSCAVREHPAA</sequence>
<feature type="domain" description="HTH lacI-type" evidence="5">
    <location>
        <begin position="4"/>
        <end position="58"/>
    </location>
</feature>
<keyword evidence="1" id="KW-0678">Repressor</keyword>
<dbReference type="InterPro" id="IPR010982">
    <property type="entry name" value="Lambda_DNA-bd_dom_sf"/>
</dbReference>
<dbReference type="InterPro" id="IPR028082">
    <property type="entry name" value="Peripla_BP_I"/>
</dbReference>
<evidence type="ECO:0000313" key="7">
    <source>
        <dbReference type="Proteomes" id="UP001165641"/>
    </source>
</evidence>
<dbReference type="PANTHER" id="PTHR30146">
    <property type="entry name" value="LACI-RELATED TRANSCRIPTIONAL REPRESSOR"/>
    <property type="match status" value="1"/>
</dbReference>
<dbReference type="InterPro" id="IPR046335">
    <property type="entry name" value="LacI/GalR-like_sensor"/>
</dbReference>